<name>A0A1W6ZFA4_9BORD</name>
<dbReference type="Proteomes" id="UP000194161">
    <property type="component" value="Chromosome"/>
</dbReference>
<protein>
    <recommendedName>
        <fullName evidence="3">DUF2946 domain-containing protein</fullName>
    </recommendedName>
</protein>
<keyword evidence="2" id="KW-1185">Reference proteome</keyword>
<dbReference type="EMBL" id="CP021111">
    <property type="protein sequence ID" value="ARP95987.1"/>
    <property type="molecule type" value="Genomic_DNA"/>
</dbReference>
<evidence type="ECO:0000313" key="1">
    <source>
        <dbReference type="EMBL" id="ARP95987.1"/>
    </source>
</evidence>
<dbReference type="Pfam" id="PF11162">
    <property type="entry name" value="DUF2946"/>
    <property type="match status" value="1"/>
</dbReference>
<sequence length="131" mass="13653">MDMSAAARRRSCWLLLFAFLYATLFPSLGLASGAGPVARTVWVQLCNAATHEFIAVDLSVPADPDDAEASSTRGAGHCLLCHAPATLPGGDALGVAPAPVRYARLVVPDDPQPRHAPVWNLSLARAPPASA</sequence>
<organism evidence="1 2">
    <name type="scientific">Bordetella genomosp. 13</name>
    <dbReference type="NCBI Taxonomy" id="463040"/>
    <lineage>
        <taxon>Bacteria</taxon>
        <taxon>Pseudomonadati</taxon>
        <taxon>Pseudomonadota</taxon>
        <taxon>Betaproteobacteria</taxon>
        <taxon>Burkholderiales</taxon>
        <taxon>Alcaligenaceae</taxon>
        <taxon>Bordetella</taxon>
    </lineage>
</organism>
<dbReference type="STRING" id="463040.CAL15_17335"/>
<dbReference type="KEGG" id="bgm:CAL15_17335"/>
<dbReference type="InterPro" id="IPR021333">
    <property type="entry name" value="DUF2946"/>
</dbReference>
<gene>
    <name evidence="1" type="ORF">CAL15_17335</name>
</gene>
<accession>A0A1W6ZFA4</accession>
<dbReference type="AlphaFoldDB" id="A0A1W6ZFA4"/>
<proteinExistence type="predicted"/>
<evidence type="ECO:0000313" key="2">
    <source>
        <dbReference type="Proteomes" id="UP000194161"/>
    </source>
</evidence>
<evidence type="ECO:0008006" key="3">
    <source>
        <dbReference type="Google" id="ProtNLM"/>
    </source>
</evidence>
<reference evidence="1 2" key="1">
    <citation type="submission" date="2017-05" db="EMBL/GenBank/DDBJ databases">
        <title>Complete and WGS of Bordetella genogroups.</title>
        <authorList>
            <person name="Spilker T."/>
            <person name="LiPuma J."/>
        </authorList>
    </citation>
    <scope>NUCLEOTIDE SEQUENCE [LARGE SCALE GENOMIC DNA]</scope>
    <source>
        <strain evidence="1 2">AU7206</strain>
    </source>
</reference>